<name>A0A564T593_9FIRM</name>
<dbReference type="EMBL" id="CABHNM010000031">
    <property type="protein sequence ID" value="VUX02618.1"/>
    <property type="molecule type" value="Genomic_DNA"/>
</dbReference>
<organism evidence="1 2">
    <name type="scientific">Dorea longicatena</name>
    <dbReference type="NCBI Taxonomy" id="88431"/>
    <lineage>
        <taxon>Bacteria</taxon>
        <taxon>Bacillati</taxon>
        <taxon>Bacillota</taxon>
        <taxon>Clostridia</taxon>
        <taxon>Lachnospirales</taxon>
        <taxon>Lachnospiraceae</taxon>
        <taxon>Dorea</taxon>
    </lineage>
</organism>
<sequence length="294" mass="33614">MQHFTLIPLDNYNDNERHGPEGLWRSSFLFSAKFNACLKAICYNKLSTKPLYSLSFSLVSQKECFKESGGYYERKISFYKFHYDFLIMIVSASCGSSKTDKTSQETPVNYTDENINQLLTYTVPDGYHIDTENCTDKNEASYTIILSSDDLDEEVFTLEIISYKKQGVAITDDCDIDMDYLLNVSKDSVIKKITLNDTFTVDGHTCNEVTVYWPYDPDEEFISSSQNPVSYLLHALGFKKEQKTIAFEQAYIQNGDYIIGVGVRSFNAVQDIENDVLKKDLYKILNSIKFSGNL</sequence>
<proteinExistence type="predicted"/>
<reference evidence="1 2" key="1">
    <citation type="submission" date="2019-07" db="EMBL/GenBank/DDBJ databases">
        <authorList>
            <person name="Hibberd C M."/>
            <person name="Gehrig L. J."/>
            <person name="Chang H.-W."/>
            <person name="Venkatesh S."/>
        </authorList>
    </citation>
    <scope>NUCLEOTIDE SEQUENCE [LARGE SCALE GENOMIC DNA]</scope>
    <source>
        <strain evidence="1">Dorea_longicatena_SSTS_Bg7063</strain>
    </source>
</reference>
<gene>
    <name evidence="1" type="ORF">DLSSTS7063_01303</name>
</gene>
<dbReference type="RefSeq" id="WP_144100306.1">
    <property type="nucleotide sequence ID" value="NZ_CABHNM010000031.1"/>
</dbReference>
<dbReference type="Proteomes" id="UP000398619">
    <property type="component" value="Unassembled WGS sequence"/>
</dbReference>
<evidence type="ECO:0000313" key="1">
    <source>
        <dbReference type="EMBL" id="VUX02618.1"/>
    </source>
</evidence>
<dbReference type="AlphaFoldDB" id="A0A564T593"/>
<evidence type="ECO:0000313" key="2">
    <source>
        <dbReference type="Proteomes" id="UP000398619"/>
    </source>
</evidence>
<protein>
    <submittedName>
        <fullName evidence="1">Uncharacterized protein</fullName>
    </submittedName>
</protein>
<accession>A0A564T593</accession>